<dbReference type="InterPro" id="IPR032632">
    <property type="entry name" value="Peptidase_M16_M"/>
</dbReference>
<comment type="caution">
    <text evidence="5">The sequence shown here is derived from an EMBL/GenBank/DDBJ whole genome shotgun (WGS) entry which is preliminary data.</text>
</comment>
<dbReference type="AlphaFoldDB" id="A0A8J4B059"/>
<dbReference type="InterPro" id="IPR054734">
    <property type="entry name" value="PqqF-like_C_4"/>
</dbReference>
<accession>A0A8J4B059</accession>
<evidence type="ECO:0000259" key="4">
    <source>
        <dbReference type="Pfam" id="PF22456"/>
    </source>
</evidence>
<dbReference type="GO" id="GO:0005739">
    <property type="term" value="C:mitochondrion"/>
    <property type="evidence" value="ECO:0007669"/>
    <property type="project" value="TreeGrafter"/>
</dbReference>
<feature type="region of interest" description="Disordered" evidence="2">
    <location>
        <begin position="610"/>
        <end position="650"/>
    </location>
</feature>
<dbReference type="GO" id="GO:0004222">
    <property type="term" value="F:metalloendopeptidase activity"/>
    <property type="evidence" value="ECO:0007669"/>
    <property type="project" value="TreeGrafter"/>
</dbReference>
<dbReference type="Pfam" id="PF16187">
    <property type="entry name" value="Peptidase_M16_M"/>
    <property type="match status" value="2"/>
</dbReference>
<feature type="domain" description="Coenzyme PQQ synthesis protein F-like C-terminal lobe" evidence="4">
    <location>
        <begin position="712"/>
        <end position="811"/>
    </location>
</feature>
<feature type="domain" description="Peptidase M16 middle/third" evidence="3">
    <location>
        <begin position="254"/>
        <end position="415"/>
    </location>
</feature>
<dbReference type="InterPro" id="IPR050626">
    <property type="entry name" value="Peptidase_M16"/>
</dbReference>
<dbReference type="Proteomes" id="UP000747399">
    <property type="component" value="Unassembled WGS sequence"/>
</dbReference>
<dbReference type="GO" id="GO:0043171">
    <property type="term" value="P:peptide catabolic process"/>
    <property type="evidence" value="ECO:0007669"/>
    <property type="project" value="TreeGrafter"/>
</dbReference>
<dbReference type="EMBL" id="BNCO01000009">
    <property type="protein sequence ID" value="GIL50832.1"/>
    <property type="molecule type" value="Genomic_DNA"/>
</dbReference>
<reference evidence="5" key="1">
    <citation type="journal article" date="2021" name="Proc. Natl. Acad. Sci. U.S.A.">
        <title>Three genomes in the algal genus Volvox reveal the fate of a haploid sex-determining region after a transition to homothallism.</title>
        <authorList>
            <person name="Yamamoto K."/>
            <person name="Hamaji T."/>
            <person name="Kawai-Toyooka H."/>
            <person name="Matsuzaki R."/>
            <person name="Takahashi F."/>
            <person name="Nishimura Y."/>
            <person name="Kawachi M."/>
            <person name="Noguchi H."/>
            <person name="Minakuchi Y."/>
            <person name="Umen J.G."/>
            <person name="Toyoda A."/>
            <person name="Nozaki H."/>
        </authorList>
    </citation>
    <scope>NUCLEOTIDE SEQUENCE</scope>
    <source>
        <strain evidence="5">NIES-3780</strain>
    </source>
</reference>
<dbReference type="PANTHER" id="PTHR43690">
    <property type="entry name" value="NARDILYSIN"/>
    <property type="match status" value="1"/>
</dbReference>
<dbReference type="Gene3D" id="3.30.830.10">
    <property type="entry name" value="Metalloenzyme, LuxS/M16 peptidase-like"/>
    <property type="match status" value="3"/>
</dbReference>
<feature type="domain" description="Peptidase M16 middle/third" evidence="3">
    <location>
        <begin position="54"/>
        <end position="140"/>
    </location>
</feature>
<sequence>MFWGLTLTLSEAGLQRAEDVMRLVFAAVRAMRSLSEGQRRAVWEEVAAAAAVRWQYQDRTAPLDLARDVAQKLHYFEPQSVLSDSALLYEYDTAALERFLSYITPENCNVYLSDSSFAGRTDRVEEWYGARYSKESLNLDLYGNDACDAAAAAKGGNADVDMAGSPEDPYPLLLSRLRLPQPPSWALPVDVRLVSEVPADTPGVLGADDGDDVIMASEGARGGAAGGAAPTAAAAGPSPPPPPPEQSGQEPTTHGNAPPQLLDDNGIVRLWHRTDVSFGVPKIHVYVHIITRTVYDTPASWTTARLACRLMEELLQPDVYDAQLVGTSYSLAASETGLHLSCHGFSCVVAKLAEVVVAAMSNVTLEQVEARYPLVHGKLLRSLRLWRQNNPAAHAEYGTEHVLQLPHWHVEESIQVLQEAMALPPPPLRPPPVSAPPSAAVVEGRNPAAAAAVGEAVRPGDCDLAAAGPVAVWQFLQGLGRGTALEVLVYGNSTEQQARELCAMLQRHLRPTGLGPDGWPATRILELVPEASAPPARSYIPSLQPPQSAGPDGEVAGPQPLRPAPSEKEEEDPAADTEVVIGNEVVASHGPGTVAGEGCEEAVKVPLHFLASPPPPPPPTTTTTTTTTTTSGVAEGSGGPQGGRDGVTLDSRYGSAGTAASAAATAAVGGPMLLRYVPVNPNPTNTNSAVFFLCQVGEDDPRDIRPAVLLDLLAKVASKPAFHELRTRQRLGYVVSLSKHRLGGGMGLAVRVQSPDRQPGVLRLRVAEWLASFGRELRELAPERLASFKSALAEKYLEPPRSLAEAAGATWRPIRYRSYAFQKTELKAAALRELGLQDLVRFYEQHLCPSSPTARVLCCEVCGGIAAQRGDAADAAEARGGDDVGLGGWRRVGPQDVAELHRRLPHFCHSETLGVLRPLPVTHGSPSGS</sequence>
<proteinExistence type="predicted"/>
<dbReference type="PANTHER" id="PTHR43690:SF18">
    <property type="entry name" value="INSULIN-DEGRADING ENZYME-RELATED"/>
    <property type="match status" value="1"/>
</dbReference>
<feature type="compositionally biased region" description="Low complexity" evidence="2">
    <location>
        <begin position="621"/>
        <end position="630"/>
    </location>
</feature>
<dbReference type="SUPFAM" id="SSF63411">
    <property type="entry name" value="LuxS/MPP-like metallohydrolase"/>
    <property type="match status" value="3"/>
</dbReference>
<evidence type="ECO:0008006" key="7">
    <source>
        <dbReference type="Google" id="ProtNLM"/>
    </source>
</evidence>
<keyword evidence="1" id="KW-0479">Metal-binding</keyword>
<evidence type="ECO:0000256" key="1">
    <source>
        <dbReference type="ARBA" id="ARBA00022723"/>
    </source>
</evidence>
<protein>
    <recommendedName>
        <fullName evidence="7">Peptidase M16 C-terminal domain-containing protein</fullName>
    </recommendedName>
</protein>
<feature type="region of interest" description="Disordered" evidence="2">
    <location>
        <begin position="201"/>
        <end position="261"/>
    </location>
</feature>
<evidence type="ECO:0000256" key="2">
    <source>
        <dbReference type="SAM" id="MobiDB-lite"/>
    </source>
</evidence>
<evidence type="ECO:0000259" key="3">
    <source>
        <dbReference type="Pfam" id="PF16187"/>
    </source>
</evidence>
<keyword evidence="6" id="KW-1185">Reference proteome</keyword>
<dbReference type="GO" id="GO:0051603">
    <property type="term" value="P:proteolysis involved in protein catabolic process"/>
    <property type="evidence" value="ECO:0007669"/>
    <property type="project" value="TreeGrafter"/>
</dbReference>
<feature type="region of interest" description="Disordered" evidence="2">
    <location>
        <begin position="535"/>
        <end position="575"/>
    </location>
</feature>
<dbReference type="GO" id="GO:0005829">
    <property type="term" value="C:cytosol"/>
    <property type="evidence" value="ECO:0007669"/>
    <property type="project" value="TreeGrafter"/>
</dbReference>
<evidence type="ECO:0000313" key="6">
    <source>
        <dbReference type="Proteomes" id="UP000747399"/>
    </source>
</evidence>
<dbReference type="InterPro" id="IPR011249">
    <property type="entry name" value="Metalloenz_LuxS/M16"/>
</dbReference>
<dbReference type="GO" id="GO:0046872">
    <property type="term" value="F:metal ion binding"/>
    <property type="evidence" value="ECO:0007669"/>
    <property type="project" value="UniProtKB-KW"/>
</dbReference>
<feature type="compositionally biased region" description="Gly residues" evidence="2">
    <location>
        <begin position="635"/>
        <end position="645"/>
    </location>
</feature>
<name>A0A8J4B059_9CHLO</name>
<dbReference type="Pfam" id="PF22456">
    <property type="entry name" value="PqqF-like_C_4"/>
    <property type="match status" value="1"/>
</dbReference>
<feature type="compositionally biased region" description="Low complexity" evidence="2">
    <location>
        <begin position="227"/>
        <end position="236"/>
    </location>
</feature>
<gene>
    <name evidence="5" type="ORF">Vafri_6957</name>
</gene>
<evidence type="ECO:0000313" key="5">
    <source>
        <dbReference type="EMBL" id="GIL50832.1"/>
    </source>
</evidence>
<organism evidence="5 6">
    <name type="scientific">Volvox africanus</name>
    <dbReference type="NCBI Taxonomy" id="51714"/>
    <lineage>
        <taxon>Eukaryota</taxon>
        <taxon>Viridiplantae</taxon>
        <taxon>Chlorophyta</taxon>
        <taxon>core chlorophytes</taxon>
        <taxon>Chlorophyceae</taxon>
        <taxon>CS clade</taxon>
        <taxon>Chlamydomonadales</taxon>
        <taxon>Volvocaceae</taxon>
        <taxon>Volvox</taxon>
    </lineage>
</organism>